<dbReference type="Proteomes" id="UP000290540">
    <property type="component" value="Unassembled WGS sequence"/>
</dbReference>
<gene>
    <name evidence="2" type="ORF">BFJ63_vAg18747</name>
</gene>
<reference evidence="2 3" key="1">
    <citation type="submission" date="2016-12" db="EMBL/GenBank/DDBJ databases">
        <title>Draft genome sequence of Fusarium oxysporum causing rot on Narcissus.</title>
        <authorList>
            <person name="Armitage A.D."/>
            <person name="Taylor A."/>
            <person name="Clarkson J.P."/>
            <person name="Harrison R.J."/>
            <person name="Jackson A.C."/>
        </authorList>
    </citation>
    <scope>NUCLEOTIDE SEQUENCE [LARGE SCALE GENOMIC DNA]</scope>
    <source>
        <strain evidence="2 3">N139</strain>
    </source>
</reference>
<feature type="compositionally biased region" description="Polar residues" evidence="1">
    <location>
        <begin position="30"/>
        <end position="44"/>
    </location>
</feature>
<organism evidence="2 3">
    <name type="scientific">Fusarium oxysporum f. sp. narcissi</name>
    <dbReference type="NCBI Taxonomy" id="451672"/>
    <lineage>
        <taxon>Eukaryota</taxon>
        <taxon>Fungi</taxon>
        <taxon>Dikarya</taxon>
        <taxon>Ascomycota</taxon>
        <taxon>Pezizomycotina</taxon>
        <taxon>Sordariomycetes</taxon>
        <taxon>Hypocreomycetidae</taxon>
        <taxon>Hypocreales</taxon>
        <taxon>Nectriaceae</taxon>
        <taxon>Fusarium</taxon>
        <taxon>Fusarium oxysporum species complex</taxon>
    </lineage>
</organism>
<dbReference type="AlphaFoldDB" id="A0A4Q2V0V9"/>
<comment type="caution">
    <text evidence="2">The sequence shown here is derived from an EMBL/GenBank/DDBJ whole genome shotgun (WGS) entry which is preliminary data.</text>
</comment>
<accession>A0A4Q2V0V9</accession>
<evidence type="ECO:0000313" key="3">
    <source>
        <dbReference type="Proteomes" id="UP000290540"/>
    </source>
</evidence>
<protein>
    <submittedName>
        <fullName evidence="2">Uncharacterized protein</fullName>
    </submittedName>
</protein>
<proteinExistence type="predicted"/>
<feature type="region of interest" description="Disordered" evidence="1">
    <location>
        <begin position="1"/>
        <end position="44"/>
    </location>
</feature>
<dbReference type="EMBL" id="MQTW01001190">
    <property type="protein sequence ID" value="RYC78379.1"/>
    <property type="molecule type" value="Genomic_DNA"/>
</dbReference>
<name>A0A4Q2V0V9_FUSOX</name>
<evidence type="ECO:0000313" key="2">
    <source>
        <dbReference type="EMBL" id="RYC78379.1"/>
    </source>
</evidence>
<sequence length="97" mass="10414">MIHVVTLGRDGGQSTTAIDPGSNGDIEGETQGTPTANRFSPSTSFPVKRPLPSVQFQPEYLSRTTCAYHLWFSELVLLTKGMVVTNGIQTGSDEVDA</sequence>
<evidence type="ECO:0000256" key="1">
    <source>
        <dbReference type="SAM" id="MobiDB-lite"/>
    </source>
</evidence>